<evidence type="ECO:0000313" key="14">
    <source>
        <dbReference type="Proteomes" id="UP000258016"/>
    </source>
</evidence>
<evidence type="ECO:0000256" key="2">
    <source>
        <dbReference type="ARBA" id="ARBA00022475"/>
    </source>
</evidence>
<dbReference type="Proteomes" id="UP000258016">
    <property type="component" value="Chromosome"/>
</dbReference>
<feature type="binding site" evidence="12">
    <location>
        <position position="83"/>
    </location>
    <ligand>
        <name>Na(+)</name>
        <dbReference type="ChEBI" id="CHEBI:29101"/>
        <note>structural</note>
    </ligand>
</feature>
<evidence type="ECO:0000256" key="5">
    <source>
        <dbReference type="ARBA" id="ARBA00022989"/>
    </source>
</evidence>
<keyword evidence="9 12" id="KW-0407">Ion channel</keyword>
<feature type="transmembrane region" description="Helical" evidence="12">
    <location>
        <begin position="102"/>
        <end position="125"/>
    </location>
</feature>
<dbReference type="InterPro" id="IPR003691">
    <property type="entry name" value="FluC"/>
</dbReference>
<keyword evidence="3" id="KW-0997">Cell inner membrane</keyword>
<keyword evidence="12" id="KW-0813">Transport</keyword>
<keyword evidence="2 12" id="KW-1003">Cell membrane</keyword>
<keyword evidence="5 12" id="KW-1133">Transmembrane helix</keyword>
<organism evidence="13 14">
    <name type="scientific">Blastomonas fulva</name>
    <dbReference type="NCBI Taxonomy" id="1550728"/>
    <lineage>
        <taxon>Bacteria</taxon>
        <taxon>Pseudomonadati</taxon>
        <taxon>Pseudomonadota</taxon>
        <taxon>Alphaproteobacteria</taxon>
        <taxon>Sphingomonadales</taxon>
        <taxon>Sphingomonadaceae</taxon>
        <taxon>Blastomonas</taxon>
    </lineage>
</organism>
<evidence type="ECO:0000256" key="9">
    <source>
        <dbReference type="ARBA" id="ARBA00023303"/>
    </source>
</evidence>
<dbReference type="RefSeq" id="WP_117352837.1">
    <property type="nucleotide sequence ID" value="NZ_CP020083.1"/>
</dbReference>
<feature type="transmembrane region" description="Helical" evidence="12">
    <location>
        <begin position="72"/>
        <end position="90"/>
    </location>
</feature>
<keyword evidence="12" id="KW-0479">Metal-binding</keyword>
<reference evidence="13 14" key="1">
    <citation type="submission" date="2017-03" db="EMBL/GenBank/DDBJ databases">
        <title>Complete genome sequence of Blastomonas fulva degrading microcsystin LR.</title>
        <authorList>
            <person name="Lee H.-g."/>
            <person name="Jin L."/>
            <person name="oh H.-M."/>
        </authorList>
    </citation>
    <scope>NUCLEOTIDE SEQUENCE [LARGE SCALE GENOMIC DNA]</scope>
    <source>
        <strain evidence="13 14">T2</strain>
    </source>
</reference>
<evidence type="ECO:0000256" key="3">
    <source>
        <dbReference type="ARBA" id="ARBA00022519"/>
    </source>
</evidence>
<sequence>MDVHLTYKATGLVMAGGALGAALRFHGTQLAVRLGHTGYPFATLGVNVIGGFAMGVVAALVLRGHVGEPLRLFVAVGVLGGFTTFSAFSLEMFQMIERGQMALALGYALLSVSLSLAALAAGYAITRGLT</sequence>
<comment type="activity regulation">
    <text evidence="12">Na(+) is not transported, but it plays an essential structural role and its presence is essential for fluoride channel function.</text>
</comment>
<keyword evidence="7 12" id="KW-0406">Ion transport</keyword>
<evidence type="ECO:0000256" key="1">
    <source>
        <dbReference type="ARBA" id="ARBA00004651"/>
    </source>
</evidence>
<name>A0ABN5B7Q5_9SPHN</name>
<dbReference type="Pfam" id="PF02537">
    <property type="entry name" value="CRCB"/>
    <property type="match status" value="1"/>
</dbReference>
<dbReference type="EMBL" id="CP020083">
    <property type="protein sequence ID" value="ASR52603.1"/>
    <property type="molecule type" value="Genomic_DNA"/>
</dbReference>
<keyword evidence="4 12" id="KW-0812">Transmembrane</keyword>
<comment type="function">
    <text evidence="12">Fluoride-specific ion channel. Important for reducing fluoride concentration in the cell, thus reducing its toxicity.</text>
</comment>
<keyword evidence="6 12" id="KW-0915">Sodium</keyword>
<dbReference type="NCBIfam" id="TIGR00494">
    <property type="entry name" value="crcB"/>
    <property type="match status" value="1"/>
</dbReference>
<feature type="transmembrane region" description="Helical" evidence="12">
    <location>
        <begin position="6"/>
        <end position="25"/>
    </location>
</feature>
<accession>A0ABN5B7Q5</accession>
<evidence type="ECO:0000256" key="7">
    <source>
        <dbReference type="ARBA" id="ARBA00023065"/>
    </source>
</evidence>
<comment type="catalytic activity">
    <reaction evidence="11">
        <text>fluoride(in) = fluoride(out)</text>
        <dbReference type="Rhea" id="RHEA:76159"/>
        <dbReference type="ChEBI" id="CHEBI:17051"/>
    </reaction>
    <physiologicalReaction direction="left-to-right" evidence="11">
        <dbReference type="Rhea" id="RHEA:76160"/>
    </physiologicalReaction>
</comment>
<gene>
    <name evidence="12" type="primary">fluC</name>
    <name evidence="12" type="synonym">crcB</name>
    <name evidence="13" type="ORF">B5J99_14990</name>
</gene>
<evidence type="ECO:0000256" key="8">
    <source>
        <dbReference type="ARBA" id="ARBA00023136"/>
    </source>
</evidence>
<keyword evidence="8 12" id="KW-0472">Membrane</keyword>
<dbReference type="HAMAP" id="MF_00454">
    <property type="entry name" value="FluC"/>
    <property type="match status" value="1"/>
</dbReference>
<feature type="transmembrane region" description="Helical" evidence="12">
    <location>
        <begin position="37"/>
        <end position="60"/>
    </location>
</feature>
<dbReference type="PANTHER" id="PTHR28259">
    <property type="entry name" value="FLUORIDE EXPORT PROTEIN 1-RELATED"/>
    <property type="match status" value="1"/>
</dbReference>
<keyword evidence="14" id="KW-1185">Reference proteome</keyword>
<dbReference type="GeneID" id="303486890"/>
<protein>
    <recommendedName>
        <fullName evidence="12">Fluoride-specific ion channel FluC</fullName>
    </recommendedName>
</protein>
<evidence type="ECO:0000313" key="13">
    <source>
        <dbReference type="EMBL" id="ASR52603.1"/>
    </source>
</evidence>
<evidence type="ECO:0000256" key="11">
    <source>
        <dbReference type="ARBA" id="ARBA00035585"/>
    </source>
</evidence>
<evidence type="ECO:0000256" key="12">
    <source>
        <dbReference type="HAMAP-Rule" id="MF_00454"/>
    </source>
</evidence>
<comment type="similarity">
    <text evidence="10 12">Belongs to the fluoride channel Fluc/FEX (TC 1.A.43) family.</text>
</comment>
<feature type="binding site" evidence="12">
    <location>
        <position position="80"/>
    </location>
    <ligand>
        <name>Na(+)</name>
        <dbReference type="ChEBI" id="CHEBI:29101"/>
        <note>structural</note>
    </ligand>
</feature>
<proteinExistence type="inferred from homology"/>
<dbReference type="PANTHER" id="PTHR28259:SF1">
    <property type="entry name" value="FLUORIDE EXPORT PROTEIN 1-RELATED"/>
    <property type="match status" value="1"/>
</dbReference>
<evidence type="ECO:0000256" key="4">
    <source>
        <dbReference type="ARBA" id="ARBA00022692"/>
    </source>
</evidence>
<comment type="subcellular location">
    <subcellularLocation>
        <location evidence="1 12">Cell membrane</location>
        <topology evidence="1 12">Multi-pass membrane protein</topology>
    </subcellularLocation>
</comment>
<evidence type="ECO:0000256" key="10">
    <source>
        <dbReference type="ARBA" id="ARBA00035120"/>
    </source>
</evidence>
<evidence type="ECO:0000256" key="6">
    <source>
        <dbReference type="ARBA" id="ARBA00023053"/>
    </source>
</evidence>